<keyword evidence="1" id="KW-0472">Membrane</keyword>
<feature type="transmembrane region" description="Helical" evidence="1">
    <location>
        <begin position="60"/>
        <end position="77"/>
    </location>
</feature>
<keyword evidence="1" id="KW-1133">Transmembrane helix</keyword>
<reference evidence="2" key="1">
    <citation type="submission" date="2014-05" db="EMBL/GenBank/DDBJ databases">
        <authorList>
            <person name="Chronopoulou M."/>
        </authorList>
    </citation>
    <scope>NUCLEOTIDE SEQUENCE</scope>
    <source>
        <tissue evidence="2">Whole organism</tissue>
    </source>
</reference>
<name>A0A0K2T525_LEPSM</name>
<protein>
    <submittedName>
        <fullName evidence="2">Uncharacterized protein</fullName>
    </submittedName>
</protein>
<keyword evidence="1" id="KW-0812">Transmembrane</keyword>
<sequence length="80" mass="9674">MKRRRPSFYWNFRLLQLYSFPHTLQKLSFDYLPESSQWLVALQHNASSSDTSWNIRKRKFLLLPNIIIMLMLVRQSMNNG</sequence>
<evidence type="ECO:0000256" key="1">
    <source>
        <dbReference type="SAM" id="Phobius"/>
    </source>
</evidence>
<dbReference type="AlphaFoldDB" id="A0A0K2T525"/>
<proteinExistence type="predicted"/>
<organism evidence="2">
    <name type="scientific">Lepeophtheirus salmonis</name>
    <name type="common">Salmon louse</name>
    <name type="synonym">Caligus salmonis</name>
    <dbReference type="NCBI Taxonomy" id="72036"/>
    <lineage>
        <taxon>Eukaryota</taxon>
        <taxon>Metazoa</taxon>
        <taxon>Ecdysozoa</taxon>
        <taxon>Arthropoda</taxon>
        <taxon>Crustacea</taxon>
        <taxon>Multicrustacea</taxon>
        <taxon>Hexanauplia</taxon>
        <taxon>Copepoda</taxon>
        <taxon>Siphonostomatoida</taxon>
        <taxon>Caligidae</taxon>
        <taxon>Lepeophtheirus</taxon>
    </lineage>
</organism>
<dbReference type="EMBL" id="HACA01003772">
    <property type="protein sequence ID" value="CDW21133.1"/>
    <property type="molecule type" value="Transcribed_RNA"/>
</dbReference>
<evidence type="ECO:0000313" key="2">
    <source>
        <dbReference type="EMBL" id="CDW21133.1"/>
    </source>
</evidence>
<accession>A0A0K2T525</accession>